<keyword evidence="9 16" id="KW-0560">Oxidoreductase</keyword>
<evidence type="ECO:0000256" key="11">
    <source>
        <dbReference type="ARBA" id="ARBA00023014"/>
    </source>
</evidence>
<feature type="domain" description="Glutamine amidotransferase type-2" evidence="15">
    <location>
        <begin position="12"/>
        <end position="401"/>
    </location>
</feature>
<comment type="caution">
    <text evidence="16">The sequence shown here is derived from an EMBL/GenBank/DDBJ whole genome shotgun (WGS) entry which is preliminary data.</text>
</comment>
<keyword evidence="12" id="KW-0314">Glutamate biosynthesis</keyword>
<keyword evidence="4" id="KW-0028">Amino-acid biosynthesis</keyword>
<keyword evidence="11" id="KW-0411">Iron-sulfur</keyword>
<evidence type="ECO:0000256" key="5">
    <source>
        <dbReference type="ARBA" id="ARBA00022630"/>
    </source>
</evidence>
<evidence type="ECO:0000313" key="17">
    <source>
        <dbReference type="Proteomes" id="UP001554567"/>
    </source>
</evidence>
<dbReference type="Gene3D" id="3.20.20.70">
    <property type="entry name" value="Aldolase class I"/>
    <property type="match status" value="2"/>
</dbReference>
<dbReference type="InterPro" id="IPR002489">
    <property type="entry name" value="Glu_synth_asu_C"/>
</dbReference>
<keyword evidence="6" id="KW-0288">FMN</keyword>
<dbReference type="InterPro" id="IPR036485">
    <property type="entry name" value="Glu_synth_asu_C_sf"/>
</dbReference>
<keyword evidence="5" id="KW-0285">Flavoprotein</keyword>
<dbReference type="Gene3D" id="3.60.20.10">
    <property type="entry name" value="Glutamine Phosphoribosylpyrophosphate, subunit 1, domain 1"/>
    <property type="match status" value="1"/>
</dbReference>
<dbReference type="RefSeq" id="WP_367166929.1">
    <property type="nucleotide sequence ID" value="NZ_JBFKZN010000003.1"/>
</dbReference>
<dbReference type="PANTHER" id="PTHR11938:SF148">
    <property type="entry name" value="GLUTAMATE SYNTHASE [NADPH] LARGE CHAIN"/>
    <property type="match status" value="1"/>
</dbReference>
<dbReference type="InterPro" id="IPR029055">
    <property type="entry name" value="Ntn_hydrolases_N"/>
</dbReference>
<dbReference type="CDD" id="cd00982">
    <property type="entry name" value="gltB_C"/>
    <property type="match status" value="1"/>
</dbReference>
<dbReference type="CDD" id="cd00713">
    <property type="entry name" value="GltS"/>
    <property type="match status" value="1"/>
</dbReference>
<dbReference type="PANTHER" id="PTHR11938">
    <property type="entry name" value="FAD NADPH DEHYDROGENASE/OXIDOREDUCTASE"/>
    <property type="match status" value="1"/>
</dbReference>
<keyword evidence="7" id="KW-0479">Metal-binding</keyword>
<evidence type="ECO:0000256" key="12">
    <source>
        <dbReference type="ARBA" id="ARBA00023164"/>
    </source>
</evidence>
<dbReference type="Pfam" id="PF01645">
    <property type="entry name" value="Glu_synthase"/>
    <property type="match status" value="1"/>
</dbReference>
<evidence type="ECO:0000256" key="8">
    <source>
        <dbReference type="ARBA" id="ARBA00022962"/>
    </source>
</evidence>
<dbReference type="NCBIfam" id="NF008730">
    <property type="entry name" value="PRK11750.1"/>
    <property type="match status" value="1"/>
</dbReference>
<evidence type="ECO:0000256" key="1">
    <source>
        <dbReference type="ARBA" id="ARBA00001917"/>
    </source>
</evidence>
<keyword evidence="10" id="KW-0408">Iron</keyword>
<protein>
    <submittedName>
        <fullName evidence="16">Glutamate synthase large subunit</fullName>
        <ecNumber evidence="16">1.4.1.13</ecNumber>
    </submittedName>
</protein>
<dbReference type="Proteomes" id="UP001554567">
    <property type="component" value="Unassembled WGS sequence"/>
</dbReference>
<evidence type="ECO:0000256" key="7">
    <source>
        <dbReference type="ARBA" id="ARBA00022723"/>
    </source>
</evidence>
<dbReference type="InterPro" id="IPR017932">
    <property type="entry name" value="GATase_2_dom"/>
</dbReference>
<dbReference type="InterPro" id="IPR013785">
    <property type="entry name" value="Aldolase_TIM"/>
</dbReference>
<dbReference type="InterPro" id="IPR006982">
    <property type="entry name" value="Glu_synth_centr_N"/>
</dbReference>
<evidence type="ECO:0000256" key="2">
    <source>
        <dbReference type="ARBA" id="ARBA00001927"/>
    </source>
</evidence>
<dbReference type="EMBL" id="JBFKZN010000003">
    <property type="protein sequence ID" value="MEW5288666.1"/>
    <property type="molecule type" value="Genomic_DNA"/>
</dbReference>
<evidence type="ECO:0000256" key="3">
    <source>
        <dbReference type="ARBA" id="ARBA00009716"/>
    </source>
</evidence>
<dbReference type="SUPFAM" id="SSF56235">
    <property type="entry name" value="N-terminal nucleophile aminohydrolases (Ntn hydrolases)"/>
    <property type="match status" value="1"/>
</dbReference>
<keyword evidence="13" id="KW-0003">3Fe-4S</keyword>
<evidence type="ECO:0000256" key="13">
    <source>
        <dbReference type="ARBA" id="ARBA00023291"/>
    </source>
</evidence>
<dbReference type="Pfam" id="PF00310">
    <property type="entry name" value="GATase_2"/>
    <property type="match status" value="1"/>
</dbReference>
<evidence type="ECO:0000256" key="9">
    <source>
        <dbReference type="ARBA" id="ARBA00023002"/>
    </source>
</evidence>
<dbReference type="Pfam" id="PF01493">
    <property type="entry name" value="GXGXG"/>
    <property type="match status" value="1"/>
</dbReference>
<gene>
    <name evidence="16" type="primary">gltB</name>
    <name evidence="16" type="ORF">ABW286_05660</name>
</gene>
<name>A0ABV3MYV4_9GAMM</name>
<dbReference type="CDD" id="cd02808">
    <property type="entry name" value="GltS_FMN"/>
    <property type="match status" value="1"/>
</dbReference>
<proteinExistence type="inferred from homology"/>
<dbReference type="Gene3D" id="2.160.20.60">
    <property type="entry name" value="Glutamate synthase, alpha subunit, C-terminal domain"/>
    <property type="match status" value="1"/>
</dbReference>
<evidence type="ECO:0000256" key="4">
    <source>
        <dbReference type="ARBA" id="ARBA00022605"/>
    </source>
</evidence>
<comment type="cofactor">
    <cofactor evidence="2">
        <name>[3Fe-4S] cluster</name>
        <dbReference type="ChEBI" id="CHEBI:21137"/>
    </cofactor>
</comment>
<reference evidence="16 17" key="1">
    <citation type="submission" date="2024-07" db="EMBL/GenBank/DDBJ databases">
        <authorList>
            <person name="Dulla G.F.J."/>
            <person name="Delorm J.G."/>
        </authorList>
    </citation>
    <scope>NUCLEOTIDE SEQUENCE [LARGE SCALE GENOMIC DNA]</scope>
    <source>
        <strain evidence="16 17">JGD 233</strain>
    </source>
</reference>
<comment type="cofactor">
    <cofactor evidence="1">
        <name>FMN</name>
        <dbReference type="ChEBI" id="CHEBI:58210"/>
    </cofactor>
</comment>
<dbReference type="InterPro" id="IPR002932">
    <property type="entry name" value="Glu_synthdom"/>
</dbReference>
<dbReference type="InterPro" id="IPR050711">
    <property type="entry name" value="ET-N_metabolism_enzyme"/>
</dbReference>
<dbReference type="GO" id="GO:0004355">
    <property type="term" value="F:glutamate synthase (NADPH) activity"/>
    <property type="evidence" value="ECO:0007669"/>
    <property type="project" value="UniProtKB-EC"/>
</dbReference>
<evidence type="ECO:0000256" key="10">
    <source>
        <dbReference type="ARBA" id="ARBA00023004"/>
    </source>
</evidence>
<evidence type="ECO:0000256" key="6">
    <source>
        <dbReference type="ARBA" id="ARBA00022643"/>
    </source>
</evidence>
<evidence type="ECO:0000313" key="16">
    <source>
        <dbReference type="EMBL" id="MEW5288666.1"/>
    </source>
</evidence>
<comment type="pathway">
    <text evidence="14">Amino-acid biosynthesis.</text>
</comment>
<dbReference type="PROSITE" id="PS51278">
    <property type="entry name" value="GATASE_TYPE_2"/>
    <property type="match status" value="1"/>
</dbReference>
<dbReference type="EC" id="1.4.1.13" evidence="16"/>
<keyword evidence="8" id="KW-0315">Glutamine amidotransferase</keyword>
<dbReference type="SUPFAM" id="SSF69336">
    <property type="entry name" value="Alpha subunit of glutamate synthase, C-terminal domain"/>
    <property type="match status" value="1"/>
</dbReference>
<keyword evidence="17" id="KW-1185">Reference proteome</keyword>
<accession>A0ABV3MYV4</accession>
<dbReference type="Pfam" id="PF04898">
    <property type="entry name" value="Glu_syn_central"/>
    <property type="match status" value="1"/>
</dbReference>
<organism evidence="16 17">
    <name type="scientific">Erwinia papayae</name>
    <dbReference type="NCBI Taxonomy" id="206499"/>
    <lineage>
        <taxon>Bacteria</taxon>
        <taxon>Pseudomonadati</taxon>
        <taxon>Pseudomonadota</taxon>
        <taxon>Gammaproteobacteria</taxon>
        <taxon>Enterobacterales</taxon>
        <taxon>Erwiniaceae</taxon>
        <taxon>Erwinia</taxon>
    </lineage>
</organism>
<sequence length="1485" mass="163468">MLYDKSLEKDNCGFGLIAHIEGEPSHKVVRTAIHALARMQHRGAILADGKTGDGCGLLLQKPDRFFRVVAQERGWRLAKNYAVGMLFLNRDDALARESRRIVEEEVLRETLSVVGWREVPINQDVLGEIALSSMPRIEQLFINAPAGWRPRDMERRLYMARRRIEKRIEDKEFYVCSFSNQVNIYKGLCMPADLPRFYLDLADLRLESAICLFHQRFSTNTVPRWPLAQPFRYMAHNGEINTIAGNRQWAKARAYKFRTPLIPDLQDAAPFVNETGSDSSSMDNMLELFLSGGMDLIRAMRLLVPPAWQNNPDMDPELRDFFDFNSMHMEPWDGPAGIVMSDGRYAACNLDRNGLRPARYVITKDKLITCASEVGIWDYQPDEVMEKGRVGPGELMVIDTRAGRILHSAETDNDLKSRHPYKEWMEKNVRRLVPFENLSDDQMGSREMDDDLLATFQKQFGYSSEELDSIIRVLGENGQEAVGSMGDDTPFAVLSSRPRVIYDYFRQQFAQVTNPPIDPLREAHVMSLATSIGREMNVFCEAEGQAHRLSFKSPILLYSDFRQLTTQEEEFYRADTLDCTFDPTESSLKETILLLCDQAEQLVRNGTMLLVLSDRAISPQRLPVPAPMMVGAIQTRLVDKSLRCDANIIVETASARDPHHFAVLLGFGATAIYPYLAYESLAKMADGGVINKDYRSLMLNYRNGINKGLYKIMSKMGISTIASYRCSKLFEAVGLHRDVSDLCFQGVVSRIGGANYADFQQDLINLSRRAWLQRKPLEQGGLLKYVHGGEYHAYNPDVVGTLQKAVNSGEYSDYQQYARLVNERPVAALRDLLAVTPSGDAISINDVEPASELYKRFDTAAMSIGALSPEAHESLAEAMNGLGGFSNSGEGGEDPARYGTNKVSRIKQVASGRFGVTPAYLVNADVIQIKVAQGAKPGEGGQLPGDKVTPYIAKLRYSVPGVTLISPPPHHDIYSIEDLAQLIFDLKQVNPKAMISVKLVSEPGVGTIATGVAKAYADLITIAGYDGGTGASPLSSVKYAGCPWELGLVETQQALVANGLRHKIRLQVDGGLKTGRDIIKAAILGAESFGFGTGPMVALGCKYLRICHLNNCATGVATQDEKLRKNHYHGLPYRVTNYFEFIARETREIMAELGVKRLVDLIGRTDLLTELDGFTARQQSLDLSALLKTAEPMAGKTVHCTENNPPFDQAVLNKALLDQAMPFVEAKQSKTFYFDIRNTDRSVGATLSGAIALLHGDQGLASDPIKAHFSGTAGQSFGVWNAGGVELTLTGDANDYVGKGMAGGMLAVRPPVGSAFRSHEATIIGNTCLYGATGGKLFAAGRAGERFAVRNSGAITVVEGIGDNGCEYMTGGIVCVLGKTGVNFGAGMTGGFAYVLDEDGEFLKRVNPELVEVLSVDDLAIHEEHLRGLITEHVHHTGSSRGEEILANWPAWSSKFALVKPKSSDVKALLGHRSRSAAELRVQAQ</sequence>
<dbReference type="SUPFAM" id="SSF51395">
    <property type="entry name" value="FMN-linked oxidoreductases"/>
    <property type="match status" value="1"/>
</dbReference>
<evidence type="ECO:0000259" key="15">
    <source>
        <dbReference type="PROSITE" id="PS51278"/>
    </source>
</evidence>
<evidence type="ECO:0000256" key="14">
    <source>
        <dbReference type="ARBA" id="ARBA00029440"/>
    </source>
</evidence>
<comment type="similarity">
    <text evidence="3">Belongs to the glutamate synthase family.</text>
</comment>